<dbReference type="AlphaFoldDB" id="A0A0K0FVS2"/>
<organism evidence="1 2">
    <name type="scientific">Strongyloides venezuelensis</name>
    <name type="common">Threadworm</name>
    <dbReference type="NCBI Taxonomy" id="75913"/>
    <lineage>
        <taxon>Eukaryota</taxon>
        <taxon>Metazoa</taxon>
        <taxon>Ecdysozoa</taxon>
        <taxon>Nematoda</taxon>
        <taxon>Chromadorea</taxon>
        <taxon>Rhabditida</taxon>
        <taxon>Tylenchina</taxon>
        <taxon>Panagrolaimomorpha</taxon>
        <taxon>Strongyloidoidea</taxon>
        <taxon>Strongyloididae</taxon>
        <taxon>Strongyloides</taxon>
    </lineage>
</organism>
<accession>A0A0K0FVS2</accession>
<dbReference type="WBParaSite" id="SVE_1643900.1">
    <property type="protein sequence ID" value="SVE_1643900.1"/>
    <property type="gene ID" value="SVE_1643900"/>
</dbReference>
<name>A0A0K0FVS2_STRVS</name>
<reference evidence="2" key="2">
    <citation type="submission" date="2015-08" db="UniProtKB">
        <authorList>
            <consortium name="WormBaseParasite"/>
        </authorList>
    </citation>
    <scope>IDENTIFICATION</scope>
</reference>
<evidence type="ECO:0000313" key="1">
    <source>
        <dbReference type="Proteomes" id="UP000035680"/>
    </source>
</evidence>
<protein>
    <submittedName>
        <fullName evidence="2">Uncharacterized protein</fullName>
    </submittedName>
</protein>
<reference evidence="1" key="1">
    <citation type="submission" date="2014-07" db="EMBL/GenBank/DDBJ databases">
        <authorList>
            <person name="Martin A.A"/>
            <person name="De Silva N."/>
        </authorList>
    </citation>
    <scope>NUCLEOTIDE SEQUENCE</scope>
</reference>
<dbReference type="Proteomes" id="UP000035680">
    <property type="component" value="Unassembled WGS sequence"/>
</dbReference>
<sequence>MYKDLKIKISKYIIKTKQNYRNKELQLLRHNHQRSTSELHIKLETYKPLATLYEIDDIEEIGEEDLKAKKSRMDFRDDETNIQRKRLNKYKNSCKIQKICTNIFGTTIGCDLIATELTF</sequence>
<evidence type="ECO:0000313" key="2">
    <source>
        <dbReference type="WBParaSite" id="SVE_1643900.1"/>
    </source>
</evidence>
<keyword evidence="1" id="KW-1185">Reference proteome</keyword>
<proteinExistence type="predicted"/>